<dbReference type="Proteomes" id="UP001596411">
    <property type="component" value="Unassembled WGS sequence"/>
</dbReference>
<dbReference type="InterPro" id="IPR009937">
    <property type="entry name" value="Phage_holin_3_6"/>
</dbReference>
<dbReference type="RefSeq" id="WP_346061935.1">
    <property type="nucleotide sequence ID" value="NZ_BAAADR010000006.1"/>
</dbReference>
<evidence type="ECO:0000256" key="1">
    <source>
        <dbReference type="SAM" id="Phobius"/>
    </source>
</evidence>
<keyword evidence="1" id="KW-1133">Transmembrane helix</keyword>
<sequence>MADSQGPASRLFAAAKQLLKSLVGVGETRLRLLVVELEEERARLVTLLLLAGLSLILLLLGLVVLVLLVVVLFWDSHRLLALSACVLALLGAGLGCGLWVRHLAHRPSLLKSTLRHLATDRELLEKGSERHDPR</sequence>
<protein>
    <submittedName>
        <fullName evidence="2">Phage holin family protein</fullName>
    </submittedName>
</protein>
<keyword evidence="1" id="KW-0812">Transmembrane</keyword>
<name>A0ABW2F2B1_9GAMM</name>
<feature type="transmembrane region" description="Helical" evidence="1">
    <location>
        <begin position="47"/>
        <end position="74"/>
    </location>
</feature>
<dbReference type="Pfam" id="PF07332">
    <property type="entry name" value="Phage_holin_3_6"/>
    <property type="match status" value="1"/>
</dbReference>
<keyword evidence="1" id="KW-0472">Membrane</keyword>
<proteinExistence type="predicted"/>
<keyword evidence="3" id="KW-1185">Reference proteome</keyword>
<gene>
    <name evidence="2" type="ORF">ACFQH5_16665</name>
</gene>
<accession>A0ABW2F2B1</accession>
<dbReference type="EMBL" id="JBHSZP010000033">
    <property type="protein sequence ID" value="MFC7091178.1"/>
    <property type="molecule type" value="Genomic_DNA"/>
</dbReference>
<organism evidence="2 3">
    <name type="scientific">Halomonas salifodinae</name>
    <dbReference type="NCBI Taxonomy" id="438745"/>
    <lineage>
        <taxon>Bacteria</taxon>
        <taxon>Pseudomonadati</taxon>
        <taxon>Pseudomonadota</taxon>
        <taxon>Gammaproteobacteria</taxon>
        <taxon>Oceanospirillales</taxon>
        <taxon>Halomonadaceae</taxon>
        <taxon>Halomonas</taxon>
    </lineage>
</organism>
<feature type="transmembrane region" description="Helical" evidence="1">
    <location>
        <begin position="80"/>
        <end position="100"/>
    </location>
</feature>
<reference evidence="3" key="1">
    <citation type="journal article" date="2019" name="Int. J. Syst. Evol. Microbiol.">
        <title>The Global Catalogue of Microorganisms (GCM) 10K type strain sequencing project: providing services to taxonomists for standard genome sequencing and annotation.</title>
        <authorList>
            <consortium name="The Broad Institute Genomics Platform"/>
            <consortium name="The Broad Institute Genome Sequencing Center for Infectious Disease"/>
            <person name="Wu L."/>
            <person name="Ma J."/>
        </authorList>
    </citation>
    <scope>NUCLEOTIDE SEQUENCE [LARGE SCALE GENOMIC DNA]</scope>
    <source>
        <strain evidence="3">CGMCC 1.13666</strain>
    </source>
</reference>
<evidence type="ECO:0000313" key="3">
    <source>
        <dbReference type="Proteomes" id="UP001596411"/>
    </source>
</evidence>
<evidence type="ECO:0000313" key="2">
    <source>
        <dbReference type="EMBL" id="MFC7091178.1"/>
    </source>
</evidence>
<comment type="caution">
    <text evidence="2">The sequence shown here is derived from an EMBL/GenBank/DDBJ whole genome shotgun (WGS) entry which is preliminary data.</text>
</comment>